<organism evidence="8 9">
    <name type="scientific">Allobranchiibius huperziae</name>
    <dbReference type="NCBI Taxonomy" id="1874116"/>
    <lineage>
        <taxon>Bacteria</taxon>
        <taxon>Bacillati</taxon>
        <taxon>Actinomycetota</taxon>
        <taxon>Actinomycetes</taxon>
        <taxon>Micrococcales</taxon>
        <taxon>Dermacoccaceae</taxon>
        <taxon>Allobranchiibius</taxon>
    </lineage>
</organism>
<keyword evidence="3 7" id="KW-0812">Transmembrane</keyword>
<dbReference type="Pfam" id="PF13440">
    <property type="entry name" value="Polysacc_synt_3"/>
    <property type="match status" value="1"/>
</dbReference>
<dbReference type="Proteomes" id="UP000571817">
    <property type="component" value="Unassembled WGS sequence"/>
</dbReference>
<name>A0A853DKJ8_9MICO</name>
<comment type="caution">
    <text evidence="8">The sequence shown here is derived from an EMBL/GenBank/DDBJ whole genome shotgun (WGS) entry which is preliminary data.</text>
</comment>
<sequence>MITKNRSAPYLLLCLLTLSGVLYLHDLIVADSVTGMRVACCVFILCLALHMTQRPGHPFTLTAAYTGLLGVFHTGLFFQPALGGTFSTLRPTDIIWLNAGSIPAAAYIYSVGQLAFSASTFAVALWRRESPSERITAAPTPSFEKSATVVGSALLIGGLALWFAISLTRGVTILGGSYVNFLSGTGNSKIAYAYLLMGVGLPILATTSGQMRKKLFRVFLAWSAIAFILGLRGEVLIPMTAYLVVRARQRPIKFRAWMAPAAVALLALGALVRTTRVQGLRGAVVNLADVNPLSSLAELGYSIRPLAQVITWQSSSELPVGSGTYTHPVLRALGGHFLNLGLPPASTDPTALNTVVAARVGNIGGSPIAEAFRAGSLPGVILVMVSLGIISGILDARRGGQLFDCLAGGLAFVLFLWVRNTFTPVPLQVGLVLAAVLAVRMAGTANGKRRTVLITSGAPRRAVELRDPVLKFPAQSLVVANNGFLSRSSTADNSRPLVSGGSSTETYVKAGRVFDPPPTSAAGRYRHTPPVPPRQHTSWRDRGGRVVQSLRPIVGVSSGAVSNAGLALAFGILTARILGPTGQGELTVWVTVSSLAVLVLTLGTGTALRVRSRGVPSKSDCAAYAVFTLVAAIVAAALTVAIGLPVHHSSSTGVISAAFLLGFSFMLGRQAGDLLQAAGLTSFSVYSGAVATGVQLLLFAVACLSGHGTVFFALICGSVGYLSQMYFAVHRSRRAGTRPGVRTTTSAVSSLIKIGAPTLGYSVGLLVIQRADRIILAGVLGARSAGIYAAAATLAESIRLVPAAIGQLLFARTAVAQRATGETRHLYKVAATLILGSCAAIIAISGPLVRILFGSQYSGAVPILRGLVIAEIFMGLALLDSRILMGLARTKEVGLISTLLVLIALPTYYLGIKLFGVTGGVISCIVLYAAYAAILWARRRKIDDALGHLSPSPH</sequence>
<dbReference type="PANTHER" id="PTHR30250">
    <property type="entry name" value="PST FAMILY PREDICTED COLANIC ACID TRANSPORTER"/>
    <property type="match status" value="1"/>
</dbReference>
<evidence type="ECO:0000256" key="4">
    <source>
        <dbReference type="ARBA" id="ARBA00022989"/>
    </source>
</evidence>
<evidence type="ECO:0000256" key="7">
    <source>
        <dbReference type="SAM" id="Phobius"/>
    </source>
</evidence>
<keyword evidence="4 7" id="KW-1133">Transmembrane helix</keyword>
<feature type="transmembrane region" description="Helical" evidence="7">
    <location>
        <begin position="859"/>
        <end position="881"/>
    </location>
</feature>
<proteinExistence type="predicted"/>
<evidence type="ECO:0000256" key="6">
    <source>
        <dbReference type="SAM" id="MobiDB-lite"/>
    </source>
</evidence>
<dbReference type="PANTHER" id="PTHR30250:SF11">
    <property type="entry name" value="O-ANTIGEN TRANSPORTER-RELATED"/>
    <property type="match status" value="1"/>
</dbReference>
<feature type="transmembrane region" description="Helical" evidence="7">
    <location>
        <begin position="219"/>
        <end position="242"/>
    </location>
</feature>
<feature type="transmembrane region" description="Helical" evidence="7">
    <location>
        <begin position="190"/>
        <end position="207"/>
    </location>
</feature>
<keyword evidence="5 7" id="KW-0472">Membrane</keyword>
<feature type="transmembrane region" description="Helical" evidence="7">
    <location>
        <begin position="622"/>
        <end position="644"/>
    </location>
</feature>
<feature type="transmembrane region" description="Helical" evidence="7">
    <location>
        <begin position="680"/>
        <end position="702"/>
    </location>
</feature>
<evidence type="ECO:0000313" key="8">
    <source>
        <dbReference type="EMBL" id="NYJ75514.1"/>
    </source>
</evidence>
<evidence type="ECO:0000256" key="5">
    <source>
        <dbReference type="ARBA" id="ARBA00023136"/>
    </source>
</evidence>
<feature type="transmembrane region" description="Helical" evidence="7">
    <location>
        <begin position="826"/>
        <end position="853"/>
    </location>
</feature>
<feature type="transmembrane region" description="Helical" evidence="7">
    <location>
        <begin position="550"/>
        <end position="574"/>
    </location>
</feature>
<feature type="transmembrane region" description="Helical" evidence="7">
    <location>
        <begin position="893"/>
        <end position="911"/>
    </location>
</feature>
<evidence type="ECO:0000313" key="9">
    <source>
        <dbReference type="Proteomes" id="UP000571817"/>
    </source>
</evidence>
<dbReference type="EMBL" id="JACCFW010000001">
    <property type="protein sequence ID" value="NYJ75514.1"/>
    <property type="molecule type" value="Genomic_DNA"/>
</dbReference>
<feature type="transmembrane region" description="Helical" evidence="7">
    <location>
        <begin position="63"/>
        <end position="82"/>
    </location>
</feature>
<gene>
    <name evidence="8" type="ORF">HNR15_002477</name>
</gene>
<evidence type="ECO:0000256" key="2">
    <source>
        <dbReference type="ARBA" id="ARBA00022475"/>
    </source>
</evidence>
<feature type="transmembrane region" description="Helical" evidence="7">
    <location>
        <begin position="708"/>
        <end position="729"/>
    </location>
</feature>
<feature type="transmembrane region" description="Helical" evidence="7">
    <location>
        <begin position="586"/>
        <end position="610"/>
    </location>
</feature>
<feature type="transmembrane region" description="Helical" evidence="7">
    <location>
        <begin position="34"/>
        <end position="51"/>
    </location>
</feature>
<feature type="transmembrane region" description="Helical" evidence="7">
    <location>
        <begin position="102"/>
        <end position="126"/>
    </location>
</feature>
<feature type="transmembrane region" description="Helical" evidence="7">
    <location>
        <begin position="650"/>
        <end position="668"/>
    </location>
</feature>
<keyword evidence="9" id="KW-1185">Reference proteome</keyword>
<feature type="transmembrane region" description="Helical" evidence="7">
    <location>
        <begin position="425"/>
        <end position="443"/>
    </location>
</feature>
<feature type="transmembrane region" description="Helical" evidence="7">
    <location>
        <begin position="254"/>
        <end position="272"/>
    </location>
</feature>
<dbReference type="GO" id="GO:0005886">
    <property type="term" value="C:plasma membrane"/>
    <property type="evidence" value="ECO:0007669"/>
    <property type="project" value="UniProtKB-SubCell"/>
</dbReference>
<dbReference type="InterPro" id="IPR050833">
    <property type="entry name" value="Poly_Biosynth_Transport"/>
</dbReference>
<reference evidence="8 9" key="1">
    <citation type="submission" date="2020-07" db="EMBL/GenBank/DDBJ databases">
        <title>Sequencing the genomes of 1000 actinobacteria strains.</title>
        <authorList>
            <person name="Klenk H.-P."/>
        </authorList>
    </citation>
    <scope>NUCLEOTIDE SEQUENCE [LARGE SCALE GENOMIC DNA]</scope>
    <source>
        <strain evidence="8 9">DSM 29531</strain>
    </source>
</reference>
<comment type="subcellular location">
    <subcellularLocation>
        <location evidence="1">Cell membrane</location>
        <topology evidence="1">Multi-pass membrane protein</topology>
    </subcellularLocation>
</comment>
<dbReference type="AlphaFoldDB" id="A0A853DKJ8"/>
<dbReference type="RefSeq" id="WP_179482251.1">
    <property type="nucleotide sequence ID" value="NZ_JACCFW010000001.1"/>
</dbReference>
<feature type="transmembrane region" description="Helical" evidence="7">
    <location>
        <begin position="147"/>
        <end position="170"/>
    </location>
</feature>
<evidence type="ECO:0000256" key="1">
    <source>
        <dbReference type="ARBA" id="ARBA00004651"/>
    </source>
</evidence>
<feature type="transmembrane region" description="Helical" evidence="7">
    <location>
        <begin position="917"/>
        <end position="937"/>
    </location>
</feature>
<dbReference type="Pfam" id="PF14296">
    <property type="entry name" value="O-ag_pol_Wzy"/>
    <property type="match status" value="1"/>
</dbReference>
<evidence type="ECO:0000256" key="3">
    <source>
        <dbReference type="ARBA" id="ARBA00022692"/>
    </source>
</evidence>
<feature type="region of interest" description="Disordered" evidence="6">
    <location>
        <begin position="518"/>
        <end position="542"/>
    </location>
</feature>
<keyword evidence="2" id="KW-1003">Cell membrane</keyword>
<dbReference type="InterPro" id="IPR029468">
    <property type="entry name" value="O-ag_pol_Wzy"/>
</dbReference>
<accession>A0A853DKJ8</accession>
<protein>
    <submittedName>
        <fullName evidence="8">O-antigen/teichoic acid export membrane protein</fullName>
    </submittedName>
</protein>